<comment type="caution">
    <text evidence="3">The sequence shown here is derived from an EMBL/GenBank/DDBJ whole genome shotgun (WGS) entry which is preliminary data.</text>
</comment>
<evidence type="ECO:0000256" key="1">
    <source>
        <dbReference type="SAM" id="MobiDB-lite"/>
    </source>
</evidence>
<dbReference type="EMBL" id="JACAZE010000008">
    <property type="protein sequence ID" value="KAF7308362.1"/>
    <property type="molecule type" value="Genomic_DNA"/>
</dbReference>
<feature type="compositionally biased region" description="Basic and acidic residues" evidence="1">
    <location>
        <begin position="229"/>
        <end position="260"/>
    </location>
</feature>
<dbReference type="PANTHER" id="PTHR12419">
    <property type="entry name" value="OTU DOMAIN CONTAINING PROTEIN"/>
    <property type="match status" value="1"/>
</dbReference>
<dbReference type="GO" id="GO:0004843">
    <property type="term" value="F:cysteine-type deubiquitinase activity"/>
    <property type="evidence" value="ECO:0007669"/>
    <property type="project" value="TreeGrafter"/>
</dbReference>
<accession>A0A8H6T0Z7</accession>
<evidence type="ECO:0000313" key="3">
    <source>
        <dbReference type="EMBL" id="KAF7308362.1"/>
    </source>
</evidence>
<feature type="compositionally biased region" description="Pro residues" evidence="1">
    <location>
        <begin position="301"/>
        <end position="311"/>
    </location>
</feature>
<dbReference type="PROSITE" id="PS50802">
    <property type="entry name" value="OTU"/>
    <property type="match status" value="1"/>
</dbReference>
<feature type="region of interest" description="Disordered" evidence="1">
    <location>
        <begin position="198"/>
        <end position="511"/>
    </location>
</feature>
<dbReference type="GO" id="GO:0016579">
    <property type="term" value="P:protein deubiquitination"/>
    <property type="evidence" value="ECO:0007669"/>
    <property type="project" value="TreeGrafter"/>
</dbReference>
<dbReference type="InterPro" id="IPR050704">
    <property type="entry name" value="Peptidase_C85-like"/>
</dbReference>
<dbReference type="InterPro" id="IPR038765">
    <property type="entry name" value="Papain-like_cys_pep_sf"/>
</dbReference>
<reference evidence="3" key="1">
    <citation type="submission" date="2020-05" db="EMBL/GenBank/DDBJ databases">
        <title>Mycena genomes resolve the evolution of fungal bioluminescence.</title>
        <authorList>
            <person name="Tsai I.J."/>
        </authorList>
    </citation>
    <scope>NUCLEOTIDE SEQUENCE</scope>
    <source>
        <strain evidence="3">110903Hualien_Pintung</strain>
    </source>
</reference>
<feature type="region of interest" description="Disordered" evidence="1">
    <location>
        <begin position="1"/>
        <end position="24"/>
    </location>
</feature>
<feature type="compositionally biased region" description="Low complexity" evidence="1">
    <location>
        <begin position="443"/>
        <end position="472"/>
    </location>
</feature>
<evidence type="ECO:0000259" key="2">
    <source>
        <dbReference type="PROSITE" id="PS50802"/>
    </source>
</evidence>
<proteinExistence type="predicted"/>
<dbReference type="AlphaFoldDB" id="A0A8H6T0Z7"/>
<feature type="compositionally biased region" description="Pro residues" evidence="1">
    <location>
        <begin position="473"/>
        <end position="484"/>
    </location>
</feature>
<dbReference type="PANTHER" id="PTHR12419:SF7">
    <property type="entry name" value="OTU DOMAIN-CONTAINING PROTEIN 3"/>
    <property type="match status" value="1"/>
</dbReference>
<sequence length="563" mass="59977">MGKNAKKVQTTLRSTRTRSSKGRLLTDPAHSTALLTDQLRSLGLYAANTLGDGNCLFRALSDQLFGTASRHSQLRKDVCDWIARHKSRYEPFVEDDRGIETHLRCMRQNATYGGHMELSAFAHLTRRNVKVIQPGLVYVIEWAGGSGGPSSPTTLASSSSANEFELGSDLPMTEGTIYVAYHDWEHFSSVRNLRGPHTGLPIVQETPPYPSPQSPSTSSAHELSSKQQSKADAKERKRLEKEAKDRARQEKRNASDEPTIKKVLPKVRLKLSSASPLTTPPSTLPNSAAASTASLSLAAPAPTPAPAPPSVEPMTMTLRTRSGSALAGRVQRSPKRSLEEVDNSGGDDDSRSGSSKGQRGREGAGAKRTRVQASSRDQQMDADGDVEMADHDKDKPDDNSASDGDGDNEDDDSDFDDDDEGDDADAEGEPDGDPDATSYPPNSTASSGTPLSSLSPPALSSSSSLSSLSSLSPSPPPEPIPKPKPMTRRQRKALGLPKPKPQLTITTRSASKGAGKIVIPGGRHVVGVGAAAGGVVNIGADSGEWQRNGAGRLDVRGFRELRI</sequence>
<dbReference type="Proteomes" id="UP000613580">
    <property type="component" value="Unassembled WGS sequence"/>
</dbReference>
<name>A0A8H6T0Z7_MYCCL</name>
<feature type="compositionally biased region" description="Acidic residues" evidence="1">
    <location>
        <begin position="404"/>
        <end position="434"/>
    </location>
</feature>
<keyword evidence="4" id="KW-1185">Reference proteome</keyword>
<dbReference type="Pfam" id="PF02338">
    <property type="entry name" value="OTU"/>
    <property type="match status" value="1"/>
</dbReference>
<dbReference type="CDD" id="cd22756">
    <property type="entry name" value="OTU_OTUD3-like"/>
    <property type="match status" value="1"/>
</dbReference>
<gene>
    <name evidence="3" type="ORF">HMN09_00684700</name>
</gene>
<protein>
    <submittedName>
        <fullName evidence="3">OTU domain-containing protein</fullName>
    </submittedName>
</protein>
<dbReference type="Gene3D" id="3.90.70.80">
    <property type="match status" value="1"/>
</dbReference>
<evidence type="ECO:0000313" key="4">
    <source>
        <dbReference type="Proteomes" id="UP000613580"/>
    </source>
</evidence>
<dbReference type="InterPro" id="IPR003323">
    <property type="entry name" value="OTU_dom"/>
</dbReference>
<feature type="compositionally biased region" description="Low complexity" evidence="1">
    <location>
        <begin position="284"/>
        <end position="300"/>
    </location>
</feature>
<dbReference type="SUPFAM" id="SSF54001">
    <property type="entry name" value="Cysteine proteinases"/>
    <property type="match status" value="1"/>
</dbReference>
<feature type="compositionally biased region" description="Basic and acidic residues" evidence="1">
    <location>
        <begin position="388"/>
        <end position="398"/>
    </location>
</feature>
<organism evidence="3 4">
    <name type="scientific">Mycena chlorophos</name>
    <name type="common">Agaric fungus</name>
    <name type="synonym">Agaricus chlorophos</name>
    <dbReference type="NCBI Taxonomy" id="658473"/>
    <lineage>
        <taxon>Eukaryota</taxon>
        <taxon>Fungi</taxon>
        <taxon>Dikarya</taxon>
        <taxon>Basidiomycota</taxon>
        <taxon>Agaricomycotina</taxon>
        <taxon>Agaricomycetes</taxon>
        <taxon>Agaricomycetidae</taxon>
        <taxon>Agaricales</taxon>
        <taxon>Marasmiineae</taxon>
        <taxon>Mycenaceae</taxon>
        <taxon>Mycena</taxon>
    </lineage>
</organism>
<feature type="domain" description="OTU" evidence="2">
    <location>
        <begin position="44"/>
        <end position="193"/>
    </location>
</feature>
<dbReference type="OrthoDB" id="415023at2759"/>